<gene>
    <name evidence="2" type="ordered locus">MCON_2437</name>
</gene>
<dbReference type="InterPro" id="IPR009537">
    <property type="entry name" value="DUF1156"/>
</dbReference>
<feature type="domain" description="DUF1156" evidence="1">
    <location>
        <begin position="16"/>
        <end position="69"/>
    </location>
</feature>
<dbReference type="RefSeq" id="WP_013719921.1">
    <property type="nucleotide sequence ID" value="NC_015416.1"/>
</dbReference>
<protein>
    <recommendedName>
        <fullName evidence="1">DUF1156 domain-containing protein</fullName>
    </recommendedName>
</protein>
<dbReference type="HOGENOM" id="CLU_007795_2_0_2"/>
<keyword evidence="3" id="KW-1185">Reference proteome</keyword>
<name>F4BYM0_METSG</name>
<accession>F4BYM0</accession>
<sequence length="987" mass="108592">MMNPLTYPKRLIEVDLPIKKISAHARREKPIRHGHISTLHIWWARRPLAACRAVICAALWPDPAQEDCPLRFREDAAVIMARFWNPIGRTDLDFSEPLALRKALLDFIADFANWDNSTKKEYLETARALTQSAHEALGGAPGTRPLVVDPFAGGGSIPLEALRVGADAFASDLNPVAVLLNKVVLEYIPKYGQTLADEVRKWGEWIKVEAEKELGEFYPKDPDGAVPIAYLWARTITCEGPGCGAEVPLMRSLWLARKSRRSIALKFIPDHEKKRVDFEIIEEAKPQDVSEGTVRRGSATCPVCGYTTPVASVRKQLKARRGGAADARLFCVVTTRPGQQGRFYRLPVERDVEAVKKAEVMLEAAKNIHKGPLSQIPDELVNPLPHSINRLSIYGMSEWGEIFTPRQGLALITLARLVQKHRELSATNPEKRLSTATQACLALVFDKEVDKLSTLARWDTSRENPQGAFGRQALTMVWDFNEVNPFSGSGGDWDTALNWVVQVIEREATSFDINCNNSGHTNCNSVTPCQLIDDSAQAFVTDPPYYDAIAYATLSDFFYVWLKRMLRDVFSSLFATNLTPKSDEIIVEPTPVEGIGIKDEVFYLQRMTLALAEGRRILDPMGIGVVVFANKSTSGWEAVLTAILNAGWVVTGSWPIDTEMATKIAGIGQARLMSSIHLVCRPRENPDGTVTEDDVGDWRDVLAELPQRIHAWLPGLAAQGVVGADAIFSCLGPALEIYSRYSRVEKASGEVVTLKEYLEEVWAAVSREALGMIFEGADGSGLEEDARLTAMWLWTLSTGGNGGSFDDNEADASEGEDGVSGKGGKMSGFVLEYDAARKIAQGLGAHLETLSTLVEVKGDKARLLPVLERSAYLFGQGSPAVKKERKRKKELQTTLSGSLARAERETVPASELALPAPGSTVLDRLHQAMLLFSTGRSDALKRFIEEDIGQDQGLWSLAQSLSALYPAGSDERRWVEGVLARKKGLGL</sequence>
<evidence type="ECO:0000313" key="2">
    <source>
        <dbReference type="EMBL" id="AEB68892.1"/>
    </source>
</evidence>
<dbReference type="Gene3D" id="3.40.50.150">
    <property type="entry name" value="Vaccinia Virus protein VP39"/>
    <property type="match status" value="2"/>
</dbReference>
<dbReference type="Pfam" id="PF06634">
    <property type="entry name" value="DUF1156"/>
    <property type="match status" value="1"/>
</dbReference>
<organism evidence="2 3">
    <name type="scientific">Methanothrix soehngenii (strain ATCC 5969 / DSM 3671 / JCM 10134 / NBRC 103675 / OCM 69 / GP-6)</name>
    <name type="common">Methanosaeta concilii</name>
    <dbReference type="NCBI Taxonomy" id="990316"/>
    <lineage>
        <taxon>Archaea</taxon>
        <taxon>Methanobacteriati</taxon>
        <taxon>Methanobacteriota</taxon>
        <taxon>Stenosarchaea group</taxon>
        <taxon>Methanomicrobia</taxon>
        <taxon>Methanotrichales</taxon>
        <taxon>Methanotrichaceae</taxon>
        <taxon>Methanothrix</taxon>
    </lineage>
</organism>
<dbReference type="OrthoDB" id="93530at2157"/>
<dbReference type="EMBL" id="CP002565">
    <property type="protein sequence ID" value="AEB68892.1"/>
    <property type="molecule type" value="Genomic_DNA"/>
</dbReference>
<dbReference type="GeneID" id="10461842"/>
<dbReference type="REBASE" id="34683">
    <property type="entry name" value="M.McoGP6ORF2437P"/>
</dbReference>
<dbReference type="SUPFAM" id="SSF53335">
    <property type="entry name" value="S-adenosyl-L-methionine-dependent methyltransferases"/>
    <property type="match status" value="2"/>
</dbReference>
<dbReference type="AlphaFoldDB" id="F4BYM0"/>
<dbReference type="KEGG" id="mcj:MCON_2437"/>
<evidence type="ECO:0000259" key="1">
    <source>
        <dbReference type="Pfam" id="PF06634"/>
    </source>
</evidence>
<evidence type="ECO:0000313" key="3">
    <source>
        <dbReference type="Proteomes" id="UP000007807"/>
    </source>
</evidence>
<proteinExistence type="predicted"/>
<dbReference type="Proteomes" id="UP000007807">
    <property type="component" value="Chromosome"/>
</dbReference>
<reference evidence="2 3" key="1">
    <citation type="journal article" date="2011" name="J. Bacteriol.">
        <title>Complete genome sequence of Methanosaeta concilii, a specialist in aceticlastic methanogenesis.</title>
        <authorList>
            <person name="Barber R.D."/>
            <person name="Zhang L."/>
            <person name="Harnack M."/>
            <person name="Olson M.V."/>
            <person name="Kaul R."/>
            <person name="Ingram-Smith C."/>
            <person name="Smith K.S."/>
        </authorList>
    </citation>
    <scope>NUCLEOTIDE SEQUENCE [LARGE SCALE GENOMIC DNA]</scope>
    <source>
        <strain evidence="3">ATCC 5969 / DSM 3671 / JCM 10134 / NBRC 103675 / OCM 69 / GP-6</strain>
    </source>
</reference>
<dbReference type="InterPro" id="IPR029063">
    <property type="entry name" value="SAM-dependent_MTases_sf"/>
</dbReference>
<dbReference type="STRING" id="990316.MCON_2437"/>
<dbReference type="InParanoid" id="F4BYM0"/>